<name>A0ABN1MG39_9FLAO</name>
<dbReference type="EMBL" id="BAAAFG010000013">
    <property type="protein sequence ID" value="GAA0872102.1"/>
    <property type="molecule type" value="Genomic_DNA"/>
</dbReference>
<gene>
    <name evidence="1" type="ORF">GCM10009117_12490</name>
</gene>
<organism evidence="1 2">
    <name type="scientific">Gangjinia marincola</name>
    <dbReference type="NCBI Taxonomy" id="578463"/>
    <lineage>
        <taxon>Bacteria</taxon>
        <taxon>Pseudomonadati</taxon>
        <taxon>Bacteroidota</taxon>
        <taxon>Flavobacteriia</taxon>
        <taxon>Flavobacteriales</taxon>
        <taxon>Flavobacteriaceae</taxon>
        <taxon>Gangjinia</taxon>
    </lineage>
</organism>
<sequence length="140" mass="15799">MYQSPYEAVLITREALEASVELKESRPIVNSGKIYVKDNLLIINEKNEGFHIYDNSNPEHPVALNFLKTPGATDIAIRNNMLYINQAVDLIAVMVTPNAETITVTKRIRNTFPEMLAPDGSYAYDKAEDEVVVNWIETLN</sequence>
<accession>A0ABN1MG39</accession>
<dbReference type="Proteomes" id="UP001500507">
    <property type="component" value="Unassembled WGS sequence"/>
</dbReference>
<protein>
    <submittedName>
        <fullName evidence="1">Uncharacterized protein</fullName>
    </submittedName>
</protein>
<proteinExistence type="predicted"/>
<comment type="caution">
    <text evidence="1">The sequence shown here is derived from an EMBL/GenBank/DDBJ whole genome shotgun (WGS) entry which is preliminary data.</text>
</comment>
<evidence type="ECO:0000313" key="1">
    <source>
        <dbReference type="EMBL" id="GAA0872102.1"/>
    </source>
</evidence>
<keyword evidence="2" id="KW-1185">Reference proteome</keyword>
<reference evidence="1 2" key="1">
    <citation type="journal article" date="2019" name="Int. J. Syst. Evol. Microbiol.">
        <title>The Global Catalogue of Microorganisms (GCM) 10K type strain sequencing project: providing services to taxonomists for standard genome sequencing and annotation.</title>
        <authorList>
            <consortium name="The Broad Institute Genomics Platform"/>
            <consortium name="The Broad Institute Genome Sequencing Center for Infectious Disease"/>
            <person name="Wu L."/>
            <person name="Ma J."/>
        </authorList>
    </citation>
    <scope>NUCLEOTIDE SEQUENCE [LARGE SCALE GENOMIC DNA]</scope>
    <source>
        <strain evidence="1 2">JCM 16082</strain>
    </source>
</reference>
<evidence type="ECO:0000313" key="2">
    <source>
        <dbReference type="Proteomes" id="UP001500507"/>
    </source>
</evidence>